<accession>A0A090GQM2</accession>
<evidence type="ECO:0000313" key="1">
    <source>
        <dbReference type="EMBL" id="CDX44456.1"/>
    </source>
</evidence>
<dbReference type="AlphaFoldDB" id="A0A090GQM2"/>
<sequence length="34" mass="4272">MMELLRPMRVAWVERVFTVRLLRILFIHKDIEYP</sequence>
<protein>
    <submittedName>
        <fullName evidence="1">Uncharacterized protein</fullName>
    </submittedName>
</protein>
<name>A0A090GQM2_MESPL</name>
<gene>
    <name evidence="1" type="ORF">MPLDJ20_60610</name>
</gene>
<organism evidence="1 2">
    <name type="scientific">Mesorhizobium plurifarium</name>
    <dbReference type="NCBI Taxonomy" id="69974"/>
    <lineage>
        <taxon>Bacteria</taxon>
        <taxon>Pseudomonadati</taxon>
        <taxon>Pseudomonadota</taxon>
        <taxon>Alphaproteobacteria</taxon>
        <taxon>Hyphomicrobiales</taxon>
        <taxon>Phyllobacteriaceae</taxon>
        <taxon>Mesorhizobium</taxon>
    </lineage>
</organism>
<evidence type="ECO:0000313" key="2">
    <source>
        <dbReference type="Proteomes" id="UP000046373"/>
    </source>
</evidence>
<proteinExistence type="predicted"/>
<dbReference type="EMBL" id="CCNB01000043">
    <property type="protein sequence ID" value="CDX44456.1"/>
    <property type="molecule type" value="Genomic_DNA"/>
</dbReference>
<reference evidence="1 2" key="1">
    <citation type="submission" date="2014-08" db="EMBL/GenBank/DDBJ databases">
        <authorList>
            <person name="Moulin Lionel"/>
        </authorList>
    </citation>
    <scope>NUCLEOTIDE SEQUENCE [LARGE SCALE GENOMIC DNA]</scope>
</reference>
<dbReference type="Proteomes" id="UP000046373">
    <property type="component" value="Unassembled WGS sequence"/>
</dbReference>